<keyword evidence="3 7" id="KW-0540">Nuclease</keyword>
<dbReference type="GO" id="GO:0001682">
    <property type="term" value="P:tRNA 5'-leader removal"/>
    <property type="evidence" value="ECO:0007669"/>
    <property type="project" value="UniProtKB-UniRule"/>
</dbReference>
<dbReference type="PROSITE" id="PS00648">
    <property type="entry name" value="RIBONUCLEASE_P"/>
    <property type="match status" value="1"/>
</dbReference>
<comment type="function">
    <text evidence="1 7">RNaseP catalyzes the removal of the 5'-leader sequence from pre-tRNA to produce the mature 5'-terminus. It can also cleave other RNA substrates such as 4.5S RNA. The protein component plays an auxiliary but essential role in vivo by binding to the 5'-leader sequence and broadening the substrate specificity of the ribozyme.</text>
</comment>
<dbReference type="PANTHER" id="PTHR33992">
    <property type="entry name" value="RIBONUCLEASE P PROTEIN COMPONENT"/>
    <property type="match status" value="1"/>
</dbReference>
<dbReference type="GO" id="GO:0000049">
    <property type="term" value="F:tRNA binding"/>
    <property type="evidence" value="ECO:0007669"/>
    <property type="project" value="UniProtKB-UniRule"/>
</dbReference>
<dbReference type="EC" id="3.1.26.5" evidence="7 8"/>
<dbReference type="NCBIfam" id="TIGR00188">
    <property type="entry name" value="rnpA"/>
    <property type="match status" value="1"/>
</dbReference>
<dbReference type="Pfam" id="PF00825">
    <property type="entry name" value="Ribonuclease_P"/>
    <property type="match status" value="1"/>
</dbReference>
<reference evidence="9" key="2">
    <citation type="submission" date="2021-04" db="EMBL/GenBank/DDBJ databases">
        <authorList>
            <person name="Gilroy R."/>
        </authorList>
    </citation>
    <scope>NUCLEOTIDE SEQUENCE</scope>
    <source>
        <strain evidence="9">MalCec1-1739</strain>
    </source>
</reference>
<keyword evidence="4 7" id="KW-0255">Endonuclease</keyword>
<organism evidence="9 10">
    <name type="scientific">Candidatus Avibacteroides avistercoris</name>
    <dbReference type="NCBI Taxonomy" id="2840690"/>
    <lineage>
        <taxon>Bacteria</taxon>
        <taxon>Pseudomonadati</taxon>
        <taxon>Bacteroidota</taxon>
        <taxon>Bacteroidia</taxon>
        <taxon>Bacteroidales</taxon>
        <taxon>Bacteroidaceae</taxon>
        <taxon>Bacteroidaceae incertae sedis</taxon>
        <taxon>Candidatus Avibacteroides</taxon>
    </lineage>
</organism>
<sequence length="137" mass="15390">MTDTTRHYTLGRGARIKSRKAVAALFAGGCSTSVTCRPLRAVYMQRPHADGREAVDMLVSVSKRKFKHAVDRNRIKRLVREAFRLNRHTLADRIDGRGWGVSVAFVWLSPYLPDYAAVESRVREALAKIGDTLCSDD</sequence>
<evidence type="ECO:0000256" key="6">
    <source>
        <dbReference type="ARBA" id="ARBA00022884"/>
    </source>
</evidence>
<keyword evidence="2 7" id="KW-0819">tRNA processing</keyword>
<dbReference type="AlphaFoldDB" id="A0A9D2UHY8"/>
<evidence type="ECO:0000256" key="3">
    <source>
        <dbReference type="ARBA" id="ARBA00022722"/>
    </source>
</evidence>
<comment type="similarity">
    <text evidence="7">Belongs to the RnpA family.</text>
</comment>
<keyword evidence="6 7" id="KW-0694">RNA-binding</keyword>
<evidence type="ECO:0000256" key="4">
    <source>
        <dbReference type="ARBA" id="ARBA00022759"/>
    </source>
</evidence>
<dbReference type="Gene3D" id="3.30.230.10">
    <property type="match status" value="1"/>
</dbReference>
<dbReference type="InterPro" id="IPR014721">
    <property type="entry name" value="Ribsml_uS5_D2-typ_fold_subgr"/>
</dbReference>
<name>A0A9D2UHY8_9BACT</name>
<reference evidence="9" key="1">
    <citation type="journal article" date="2021" name="PeerJ">
        <title>Extensive microbial diversity within the chicken gut microbiome revealed by metagenomics and culture.</title>
        <authorList>
            <person name="Gilroy R."/>
            <person name="Ravi A."/>
            <person name="Getino M."/>
            <person name="Pursley I."/>
            <person name="Horton D.L."/>
            <person name="Alikhan N.F."/>
            <person name="Baker D."/>
            <person name="Gharbi K."/>
            <person name="Hall N."/>
            <person name="Watson M."/>
            <person name="Adriaenssens E.M."/>
            <person name="Foster-Nyarko E."/>
            <person name="Jarju S."/>
            <person name="Secka A."/>
            <person name="Antonio M."/>
            <person name="Oren A."/>
            <person name="Chaudhuri R.R."/>
            <person name="La Ragione R."/>
            <person name="Hildebrand F."/>
            <person name="Pallen M.J."/>
        </authorList>
    </citation>
    <scope>NUCLEOTIDE SEQUENCE</scope>
    <source>
        <strain evidence="9">MalCec1-1739</strain>
    </source>
</reference>
<evidence type="ECO:0000256" key="8">
    <source>
        <dbReference type="NCBIfam" id="TIGR00188"/>
    </source>
</evidence>
<gene>
    <name evidence="7 9" type="primary">rnpA</name>
    <name evidence="9" type="ORF">IAA93_03825</name>
</gene>
<proteinExistence type="inferred from homology"/>
<dbReference type="GO" id="GO:0030677">
    <property type="term" value="C:ribonuclease P complex"/>
    <property type="evidence" value="ECO:0007669"/>
    <property type="project" value="TreeGrafter"/>
</dbReference>
<evidence type="ECO:0000256" key="2">
    <source>
        <dbReference type="ARBA" id="ARBA00022694"/>
    </source>
</evidence>
<evidence type="ECO:0000256" key="5">
    <source>
        <dbReference type="ARBA" id="ARBA00022801"/>
    </source>
</evidence>
<dbReference type="InterPro" id="IPR020568">
    <property type="entry name" value="Ribosomal_Su5_D2-typ_SF"/>
</dbReference>
<protein>
    <recommendedName>
        <fullName evidence="7 8">Ribonuclease P protein component</fullName>
        <shortName evidence="7">RNase P protein</shortName>
        <shortName evidence="7">RNaseP protein</shortName>
        <ecNumber evidence="7 8">3.1.26.5</ecNumber>
    </recommendedName>
    <alternativeName>
        <fullName evidence="7">Protein C5</fullName>
    </alternativeName>
</protein>
<dbReference type="GO" id="GO:0042781">
    <property type="term" value="F:3'-tRNA processing endoribonuclease activity"/>
    <property type="evidence" value="ECO:0007669"/>
    <property type="project" value="TreeGrafter"/>
</dbReference>
<dbReference type="PANTHER" id="PTHR33992:SF1">
    <property type="entry name" value="RIBONUCLEASE P PROTEIN COMPONENT"/>
    <property type="match status" value="1"/>
</dbReference>
<comment type="catalytic activity">
    <reaction evidence="7">
        <text>Endonucleolytic cleavage of RNA, removing 5'-extranucleotides from tRNA precursor.</text>
        <dbReference type="EC" id="3.1.26.5"/>
    </reaction>
</comment>
<evidence type="ECO:0000313" key="9">
    <source>
        <dbReference type="EMBL" id="HJD52840.1"/>
    </source>
</evidence>
<dbReference type="SUPFAM" id="SSF54211">
    <property type="entry name" value="Ribosomal protein S5 domain 2-like"/>
    <property type="match status" value="1"/>
</dbReference>
<evidence type="ECO:0000256" key="1">
    <source>
        <dbReference type="ARBA" id="ARBA00002663"/>
    </source>
</evidence>
<dbReference type="Proteomes" id="UP000787625">
    <property type="component" value="Unassembled WGS sequence"/>
</dbReference>
<dbReference type="HAMAP" id="MF_00227">
    <property type="entry name" value="RNase_P"/>
    <property type="match status" value="1"/>
</dbReference>
<dbReference type="EMBL" id="DWUP01000078">
    <property type="protein sequence ID" value="HJD52840.1"/>
    <property type="molecule type" value="Genomic_DNA"/>
</dbReference>
<comment type="caution">
    <text evidence="9">The sequence shown here is derived from an EMBL/GenBank/DDBJ whole genome shotgun (WGS) entry which is preliminary data.</text>
</comment>
<evidence type="ECO:0000313" key="10">
    <source>
        <dbReference type="Proteomes" id="UP000787625"/>
    </source>
</evidence>
<keyword evidence="5 7" id="KW-0378">Hydrolase</keyword>
<dbReference type="InterPro" id="IPR000100">
    <property type="entry name" value="RNase_P"/>
</dbReference>
<comment type="subunit">
    <text evidence="7">Consists of a catalytic RNA component (M1 or rnpB) and a protein subunit.</text>
</comment>
<evidence type="ECO:0000256" key="7">
    <source>
        <dbReference type="HAMAP-Rule" id="MF_00227"/>
    </source>
</evidence>
<dbReference type="GO" id="GO:0004526">
    <property type="term" value="F:ribonuclease P activity"/>
    <property type="evidence" value="ECO:0007669"/>
    <property type="project" value="UniProtKB-UniRule"/>
</dbReference>
<dbReference type="InterPro" id="IPR020539">
    <property type="entry name" value="RNase_P_CS"/>
</dbReference>
<accession>A0A9D2UHY8</accession>